<dbReference type="Proteomes" id="UP000789920">
    <property type="component" value="Unassembled WGS sequence"/>
</dbReference>
<feature type="non-terminal residue" evidence="1">
    <location>
        <position position="1"/>
    </location>
</feature>
<accession>A0ACA9PQ61</accession>
<reference evidence="1" key="1">
    <citation type="submission" date="2021-06" db="EMBL/GenBank/DDBJ databases">
        <authorList>
            <person name="Kallberg Y."/>
            <person name="Tangrot J."/>
            <person name="Rosling A."/>
        </authorList>
    </citation>
    <scope>NUCLEOTIDE SEQUENCE</scope>
    <source>
        <strain evidence="1">MA461A</strain>
    </source>
</reference>
<comment type="caution">
    <text evidence="1">The sequence shown here is derived from an EMBL/GenBank/DDBJ whole genome shotgun (WGS) entry which is preliminary data.</text>
</comment>
<keyword evidence="2" id="KW-1185">Reference proteome</keyword>
<feature type="non-terminal residue" evidence="1">
    <location>
        <position position="93"/>
    </location>
</feature>
<organism evidence="1 2">
    <name type="scientific">Racocetra persica</name>
    <dbReference type="NCBI Taxonomy" id="160502"/>
    <lineage>
        <taxon>Eukaryota</taxon>
        <taxon>Fungi</taxon>
        <taxon>Fungi incertae sedis</taxon>
        <taxon>Mucoromycota</taxon>
        <taxon>Glomeromycotina</taxon>
        <taxon>Glomeromycetes</taxon>
        <taxon>Diversisporales</taxon>
        <taxon>Gigasporaceae</taxon>
        <taxon>Racocetra</taxon>
    </lineage>
</organism>
<evidence type="ECO:0000313" key="1">
    <source>
        <dbReference type="EMBL" id="CAG8720366.1"/>
    </source>
</evidence>
<proteinExistence type="predicted"/>
<sequence length="93" mass="10565">LPLLAHDQTIQTLIQHIDKYNNNKTVSSITFSVNSSYDETHIYLPNDTLLPDHIVIAPHLLPIFYNLPLRSNFINPTSISSDLFFDNHSSTSN</sequence>
<gene>
    <name evidence="1" type="ORF">RPERSI_LOCUS11252</name>
</gene>
<protein>
    <submittedName>
        <fullName evidence="1">24394_t:CDS:1</fullName>
    </submittedName>
</protein>
<name>A0ACA9PQ61_9GLOM</name>
<evidence type="ECO:0000313" key="2">
    <source>
        <dbReference type="Proteomes" id="UP000789920"/>
    </source>
</evidence>
<dbReference type="EMBL" id="CAJVQC010022961">
    <property type="protein sequence ID" value="CAG8720366.1"/>
    <property type="molecule type" value="Genomic_DNA"/>
</dbReference>